<evidence type="ECO:0000313" key="3">
    <source>
        <dbReference type="Proteomes" id="UP000823388"/>
    </source>
</evidence>
<evidence type="ECO:0000256" key="1">
    <source>
        <dbReference type="SAM" id="MobiDB-lite"/>
    </source>
</evidence>
<feature type="compositionally biased region" description="Low complexity" evidence="1">
    <location>
        <begin position="238"/>
        <end position="264"/>
    </location>
</feature>
<protein>
    <submittedName>
        <fullName evidence="2">Uncharacterized protein</fullName>
    </submittedName>
</protein>
<feature type="compositionally biased region" description="Basic residues" evidence="1">
    <location>
        <begin position="393"/>
        <end position="405"/>
    </location>
</feature>
<accession>A0A8T0X189</accession>
<feature type="compositionally biased region" description="Low complexity" evidence="1">
    <location>
        <begin position="177"/>
        <end position="187"/>
    </location>
</feature>
<proteinExistence type="predicted"/>
<gene>
    <name evidence="2" type="ORF">PVAP13_1KG003701</name>
</gene>
<feature type="compositionally biased region" description="Gly residues" evidence="1">
    <location>
        <begin position="375"/>
        <end position="385"/>
    </location>
</feature>
<evidence type="ECO:0000313" key="2">
    <source>
        <dbReference type="EMBL" id="KAG2655322.1"/>
    </source>
</evidence>
<dbReference type="AlphaFoldDB" id="A0A8T0X189"/>
<feature type="region of interest" description="Disordered" evidence="1">
    <location>
        <begin position="125"/>
        <end position="362"/>
    </location>
</feature>
<reference evidence="2" key="1">
    <citation type="submission" date="2020-05" db="EMBL/GenBank/DDBJ databases">
        <title>WGS assembly of Panicum virgatum.</title>
        <authorList>
            <person name="Lovell J.T."/>
            <person name="Jenkins J."/>
            <person name="Shu S."/>
            <person name="Juenger T.E."/>
            <person name="Schmutz J."/>
        </authorList>
    </citation>
    <scope>NUCLEOTIDE SEQUENCE</scope>
    <source>
        <strain evidence="2">AP13</strain>
    </source>
</reference>
<feature type="compositionally biased region" description="Basic residues" evidence="1">
    <location>
        <begin position="335"/>
        <end position="346"/>
    </location>
</feature>
<name>A0A8T0X189_PANVG</name>
<feature type="region of interest" description="Disordered" evidence="1">
    <location>
        <begin position="1"/>
        <end position="54"/>
    </location>
</feature>
<feature type="region of interest" description="Disordered" evidence="1">
    <location>
        <begin position="374"/>
        <end position="430"/>
    </location>
</feature>
<dbReference type="EMBL" id="CM029037">
    <property type="protein sequence ID" value="KAG2655322.1"/>
    <property type="molecule type" value="Genomic_DNA"/>
</dbReference>
<dbReference type="Proteomes" id="UP000823388">
    <property type="component" value="Chromosome 1K"/>
</dbReference>
<feature type="region of interest" description="Disordered" evidence="1">
    <location>
        <begin position="73"/>
        <end position="109"/>
    </location>
</feature>
<comment type="caution">
    <text evidence="2">The sequence shown here is derived from an EMBL/GenBank/DDBJ whole genome shotgun (WGS) entry which is preliminary data.</text>
</comment>
<organism evidence="2 3">
    <name type="scientific">Panicum virgatum</name>
    <name type="common">Blackwell switchgrass</name>
    <dbReference type="NCBI Taxonomy" id="38727"/>
    <lineage>
        <taxon>Eukaryota</taxon>
        <taxon>Viridiplantae</taxon>
        <taxon>Streptophyta</taxon>
        <taxon>Embryophyta</taxon>
        <taxon>Tracheophyta</taxon>
        <taxon>Spermatophyta</taxon>
        <taxon>Magnoliopsida</taxon>
        <taxon>Liliopsida</taxon>
        <taxon>Poales</taxon>
        <taxon>Poaceae</taxon>
        <taxon>PACMAD clade</taxon>
        <taxon>Panicoideae</taxon>
        <taxon>Panicodae</taxon>
        <taxon>Paniceae</taxon>
        <taxon>Panicinae</taxon>
        <taxon>Panicum</taxon>
        <taxon>Panicum sect. Hiantes</taxon>
    </lineage>
</organism>
<sequence>MRASGDSRLAAALSSVIPRGRRGPESRRAGPRVAPDADGSGGPSDARPVQQPSRIGGTTLAWLCGGLLGSTRTAASIRDGGNGHGPAGRLSAGSERRSAAEPPPPPLSCSLALVLCSGAAENRRAVDLPAPSPRPLGCGGRTCTPSPAPEGGVPRRTAAGPHAGGGRPSPAPKRGVGEAQAAGEAQASWADTPAAGQREETPARRRPRGFLVEMGMGGEIRRRSTCTSAQARRRSSARGRAAAVRVRSRSPSSSSTASTQPAGSQLCPSLAGASFRPSFAAPRRSCRRPPPSATGPPTSGRQRICGAGWVAPGLPSPDLASPGGARPGGSGGRARSQRRASWRPRRAQSAGGAVHGGGAGRSPLAERFTAAAQGGFAGRRGGGGSREAQEMAKKKRQERGGKKKGKMEASAGSNRGRRAREGGGGAGAGPAGGNARYWIRLIAEAPRILFFSSRAFLPSISARVTPSRPVTSQNYRSTG</sequence>
<keyword evidence="3" id="KW-1185">Reference proteome</keyword>